<evidence type="ECO:0000313" key="4">
    <source>
        <dbReference type="Proteomes" id="UP001190700"/>
    </source>
</evidence>
<accession>A0AAE0LF81</accession>
<evidence type="ECO:0000256" key="1">
    <source>
        <dbReference type="SAM" id="MobiDB-lite"/>
    </source>
</evidence>
<dbReference type="Pfam" id="PF00856">
    <property type="entry name" value="SET"/>
    <property type="match status" value="2"/>
</dbReference>
<evidence type="ECO:0000259" key="2">
    <source>
        <dbReference type="PROSITE" id="PS50280"/>
    </source>
</evidence>
<feature type="region of interest" description="Disordered" evidence="1">
    <location>
        <begin position="584"/>
        <end position="604"/>
    </location>
</feature>
<dbReference type="AlphaFoldDB" id="A0AAE0LF81"/>
<feature type="compositionally biased region" description="Polar residues" evidence="1">
    <location>
        <begin position="1"/>
        <end position="10"/>
    </location>
</feature>
<organism evidence="3 4">
    <name type="scientific">Cymbomonas tetramitiformis</name>
    <dbReference type="NCBI Taxonomy" id="36881"/>
    <lineage>
        <taxon>Eukaryota</taxon>
        <taxon>Viridiplantae</taxon>
        <taxon>Chlorophyta</taxon>
        <taxon>Pyramimonadophyceae</taxon>
        <taxon>Pyramimonadales</taxon>
        <taxon>Pyramimonadaceae</taxon>
        <taxon>Cymbomonas</taxon>
    </lineage>
</organism>
<reference evidence="3 4" key="1">
    <citation type="journal article" date="2015" name="Genome Biol. Evol.">
        <title>Comparative Genomics of a Bacterivorous Green Alga Reveals Evolutionary Causalities and Consequences of Phago-Mixotrophic Mode of Nutrition.</title>
        <authorList>
            <person name="Burns J.A."/>
            <person name="Paasch A."/>
            <person name="Narechania A."/>
            <person name="Kim E."/>
        </authorList>
    </citation>
    <scope>NUCLEOTIDE SEQUENCE [LARGE SCALE GENOMIC DNA]</scope>
    <source>
        <strain evidence="3 4">PLY_AMNH</strain>
    </source>
</reference>
<name>A0AAE0LF81_9CHLO</name>
<protein>
    <recommendedName>
        <fullName evidence="2">SET domain-containing protein</fullName>
    </recommendedName>
</protein>
<comment type="caution">
    <text evidence="3">The sequence shown here is derived from an EMBL/GenBank/DDBJ whole genome shotgun (WGS) entry which is preliminary data.</text>
</comment>
<feature type="domain" description="SET" evidence="2">
    <location>
        <begin position="160"/>
        <end position="310"/>
    </location>
</feature>
<dbReference type="Gene3D" id="2.170.270.10">
    <property type="entry name" value="SET domain"/>
    <property type="match status" value="2"/>
</dbReference>
<feature type="region of interest" description="Disordered" evidence="1">
    <location>
        <begin position="712"/>
        <end position="734"/>
    </location>
</feature>
<dbReference type="EMBL" id="LGRX02002978">
    <property type="protein sequence ID" value="KAK3283201.1"/>
    <property type="molecule type" value="Genomic_DNA"/>
</dbReference>
<proteinExistence type="predicted"/>
<dbReference type="Proteomes" id="UP001190700">
    <property type="component" value="Unassembled WGS sequence"/>
</dbReference>
<dbReference type="InterPro" id="IPR001214">
    <property type="entry name" value="SET_dom"/>
</dbReference>
<evidence type="ECO:0000313" key="3">
    <source>
        <dbReference type="EMBL" id="KAK3283201.1"/>
    </source>
</evidence>
<feature type="region of interest" description="Disordered" evidence="1">
    <location>
        <begin position="1"/>
        <end position="22"/>
    </location>
</feature>
<keyword evidence="4" id="KW-1185">Reference proteome</keyword>
<feature type="compositionally biased region" description="Acidic residues" evidence="1">
    <location>
        <begin position="586"/>
        <end position="600"/>
    </location>
</feature>
<feature type="domain" description="SET" evidence="2">
    <location>
        <begin position="512"/>
        <end position="673"/>
    </location>
</feature>
<dbReference type="SMART" id="SM00317">
    <property type="entry name" value="SET"/>
    <property type="match status" value="1"/>
</dbReference>
<dbReference type="PROSITE" id="PS50280">
    <property type="entry name" value="SET"/>
    <property type="match status" value="2"/>
</dbReference>
<sequence length="734" mass="82141">MAVSKQTARKSTGGRAPRSRLSSRALAHDFSRDFTAAYVFRATAGSRPLDTTSAHEFERGSSALMIGMKLASFDEPQGEASNRAETVEEEDVTLVDADMETVAASVGMTLSRRARDETRQDTGELDKMFRFARSRGANGRVVVYQDSKTGRVVVEPCTEPEVEQAIQGHLIGCKLMQEGATTASYRLVATQDLPIDTVIGADTGILRTENEFQARQSGATSLMQQLYCIDIPESLLRGFQYKGPNLVMDCTEFGNELLHANDAFWACQDYAVPPNIGSFVVLDPPNEMLYTVYYTLKDVAKGEQLLISYGEETWESICNIMLTTQAENSMWYDRYEALLEGAMVSSFADEGLRPEQAAARAAEQIGTDLKEDSARLRQLTIYMDCDNRGQTGICDYVFEGQRRDDGYSWNGECSETCSVLRNKNFPGLSETEAFRQVTEDEAFQAAGCERLSGKDLLLTDALPRAVLAAYKQLGEKGMRGQKGIKIVDPLDPSTADTYRLLQGGKSKTYPAEVLYRYHSARMLTPPGHRAFALMAAAPLKKGEPIEVYAGQLRTEINLDGMPHGTDHYAYDIDAAAFDVFGTQIEGEGDSSDEDEDEEADENKGRVTQVLVENRWRGNKSRFVNDCWQREGGEARHLNCVAEQVWDVERSLPCVVFFATRDIKRHEEIVTDYGKRYWRVVWKHLSRAHMEYWVQASPRVHAMEQALMERKEDLPEKPPPMPPVIYQEAKGATSY</sequence>
<dbReference type="SUPFAM" id="SSF82199">
    <property type="entry name" value="SET domain"/>
    <property type="match status" value="2"/>
</dbReference>
<dbReference type="InterPro" id="IPR046341">
    <property type="entry name" value="SET_dom_sf"/>
</dbReference>
<gene>
    <name evidence="3" type="ORF">CYMTET_9093</name>
</gene>